<proteinExistence type="predicted"/>
<accession>A0A0E9P8L0</accession>
<protein>
    <submittedName>
        <fullName evidence="1">Uncharacterized protein</fullName>
    </submittedName>
</protein>
<dbReference type="EMBL" id="GBXM01108182">
    <property type="protein sequence ID" value="JAH00395.1"/>
    <property type="molecule type" value="Transcribed_RNA"/>
</dbReference>
<dbReference type="AlphaFoldDB" id="A0A0E9P8L0"/>
<name>A0A0E9P8L0_ANGAN</name>
<organism evidence="1">
    <name type="scientific">Anguilla anguilla</name>
    <name type="common">European freshwater eel</name>
    <name type="synonym">Muraena anguilla</name>
    <dbReference type="NCBI Taxonomy" id="7936"/>
    <lineage>
        <taxon>Eukaryota</taxon>
        <taxon>Metazoa</taxon>
        <taxon>Chordata</taxon>
        <taxon>Craniata</taxon>
        <taxon>Vertebrata</taxon>
        <taxon>Euteleostomi</taxon>
        <taxon>Actinopterygii</taxon>
        <taxon>Neopterygii</taxon>
        <taxon>Teleostei</taxon>
        <taxon>Anguilliformes</taxon>
        <taxon>Anguillidae</taxon>
        <taxon>Anguilla</taxon>
    </lineage>
</organism>
<reference evidence="1" key="2">
    <citation type="journal article" date="2015" name="Fish Shellfish Immunol.">
        <title>Early steps in the European eel (Anguilla anguilla)-Vibrio vulnificus interaction in the gills: Role of the RtxA13 toxin.</title>
        <authorList>
            <person name="Callol A."/>
            <person name="Pajuelo D."/>
            <person name="Ebbesson L."/>
            <person name="Teles M."/>
            <person name="MacKenzie S."/>
            <person name="Amaro C."/>
        </authorList>
    </citation>
    <scope>NUCLEOTIDE SEQUENCE</scope>
</reference>
<sequence length="23" mass="2558">MSMWVSSGTSKDVQVMSALHFTK</sequence>
<reference evidence="1" key="1">
    <citation type="submission" date="2014-11" db="EMBL/GenBank/DDBJ databases">
        <authorList>
            <person name="Amaro Gonzalez C."/>
        </authorList>
    </citation>
    <scope>NUCLEOTIDE SEQUENCE</scope>
</reference>
<evidence type="ECO:0000313" key="1">
    <source>
        <dbReference type="EMBL" id="JAH00395.1"/>
    </source>
</evidence>